<evidence type="ECO:0000256" key="5">
    <source>
        <dbReference type="ARBA" id="ARBA00022840"/>
    </source>
</evidence>
<dbReference type="CDD" id="cd03259">
    <property type="entry name" value="ABC_Carb_Solutes_like"/>
    <property type="match status" value="1"/>
</dbReference>
<proteinExistence type="predicted"/>
<dbReference type="PROSITE" id="PS00211">
    <property type="entry name" value="ABC_TRANSPORTER_1"/>
    <property type="match status" value="1"/>
</dbReference>
<reference evidence="10" key="1">
    <citation type="journal article" date="2015" name="Nature">
        <title>Complex archaea that bridge the gap between prokaryotes and eukaryotes.</title>
        <authorList>
            <person name="Spang A."/>
            <person name="Saw J.H."/>
            <person name="Jorgensen S.L."/>
            <person name="Zaremba-Niedzwiedzka K."/>
            <person name="Martijn J."/>
            <person name="Lind A.E."/>
            <person name="van Eijk R."/>
            <person name="Schleper C."/>
            <person name="Guy L."/>
            <person name="Ettema T.J."/>
        </authorList>
    </citation>
    <scope>NUCLEOTIDE SEQUENCE</scope>
</reference>
<keyword evidence="2" id="KW-1003">Cell membrane</keyword>
<keyword evidence="3" id="KW-0410">Iron transport</keyword>
<dbReference type="Gene3D" id="3.40.50.300">
    <property type="entry name" value="P-loop containing nucleotide triphosphate hydrolases"/>
    <property type="match status" value="1"/>
</dbReference>
<evidence type="ECO:0000256" key="4">
    <source>
        <dbReference type="ARBA" id="ARBA00022741"/>
    </source>
</evidence>
<dbReference type="PROSITE" id="PS50893">
    <property type="entry name" value="ABC_TRANSPORTER_2"/>
    <property type="match status" value="1"/>
</dbReference>
<accession>A0A0F9BB99</accession>
<dbReference type="FunFam" id="3.40.50.300:FF:000425">
    <property type="entry name" value="Probable ABC transporter, ATP-binding subunit"/>
    <property type="match status" value="1"/>
</dbReference>
<dbReference type="SUPFAM" id="SSF52540">
    <property type="entry name" value="P-loop containing nucleoside triphosphate hydrolases"/>
    <property type="match status" value="1"/>
</dbReference>
<keyword evidence="1" id="KW-0813">Transport</keyword>
<dbReference type="PANTHER" id="PTHR42781:SF4">
    <property type="entry name" value="SPERMIDINE_PUTRESCINE IMPORT ATP-BINDING PROTEIN POTA"/>
    <property type="match status" value="1"/>
</dbReference>
<evidence type="ECO:0000256" key="6">
    <source>
        <dbReference type="ARBA" id="ARBA00023004"/>
    </source>
</evidence>
<dbReference type="GO" id="GO:0016887">
    <property type="term" value="F:ATP hydrolysis activity"/>
    <property type="evidence" value="ECO:0007669"/>
    <property type="project" value="InterPro"/>
</dbReference>
<evidence type="ECO:0000256" key="3">
    <source>
        <dbReference type="ARBA" id="ARBA00022496"/>
    </source>
</evidence>
<keyword evidence="4" id="KW-0547">Nucleotide-binding</keyword>
<dbReference type="GO" id="GO:0015408">
    <property type="term" value="F:ABC-type ferric iron transporter activity"/>
    <property type="evidence" value="ECO:0007669"/>
    <property type="project" value="InterPro"/>
</dbReference>
<dbReference type="SMART" id="SM00382">
    <property type="entry name" value="AAA"/>
    <property type="match status" value="1"/>
</dbReference>
<dbReference type="EMBL" id="LAZR01038580">
    <property type="protein sequence ID" value="KKL19189.1"/>
    <property type="molecule type" value="Genomic_DNA"/>
</dbReference>
<dbReference type="InterPro" id="IPR050093">
    <property type="entry name" value="ABC_SmlMolc_Importer"/>
</dbReference>
<protein>
    <recommendedName>
        <fullName evidence="9">ABC transporter domain-containing protein</fullName>
    </recommendedName>
</protein>
<dbReference type="GO" id="GO:0005524">
    <property type="term" value="F:ATP binding"/>
    <property type="evidence" value="ECO:0007669"/>
    <property type="project" value="UniProtKB-KW"/>
</dbReference>
<evidence type="ECO:0000256" key="1">
    <source>
        <dbReference type="ARBA" id="ARBA00022448"/>
    </source>
</evidence>
<dbReference type="InterPro" id="IPR015853">
    <property type="entry name" value="ABC_transpr_FbpC"/>
</dbReference>
<keyword evidence="6" id="KW-0408">Iron</keyword>
<comment type="caution">
    <text evidence="10">The sequence shown here is derived from an EMBL/GenBank/DDBJ whole genome shotgun (WGS) entry which is preliminary data.</text>
</comment>
<evidence type="ECO:0000259" key="9">
    <source>
        <dbReference type="PROSITE" id="PS50893"/>
    </source>
</evidence>
<organism evidence="10">
    <name type="scientific">marine sediment metagenome</name>
    <dbReference type="NCBI Taxonomy" id="412755"/>
    <lineage>
        <taxon>unclassified sequences</taxon>
        <taxon>metagenomes</taxon>
        <taxon>ecological metagenomes</taxon>
    </lineage>
</organism>
<keyword evidence="5" id="KW-0067">ATP-binding</keyword>
<sequence>MAFIEIQNLFKRFKNVVAVNHIQLEVNKGEMLTLLGPSGCGKTTTLRCIAGLEVPEEGDIIIDGKSMLSQGFVHPSKRGIGMVFQNYAVWPHMKVFNNIVYGLKLQKISRQRIREKAKQILGLVGLDGLEDRYPAQLSGGQQQRVALARALVRNPKVLLLDEPLSNLDAKLREELRFEIKSLVRRMGITSVYVTHDQAEAMVI</sequence>
<feature type="domain" description="ABC transporter" evidence="9">
    <location>
        <begin position="4"/>
        <end position="202"/>
    </location>
</feature>
<keyword evidence="8" id="KW-0472">Membrane</keyword>
<evidence type="ECO:0000256" key="7">
    <source>
        <dbReference type="ARBA" id="ARBA00023065"/>
    </source>
</evidence>
<dbReference type="InterPro" id="IPR003439">
    <property type="entry name" value="ABC_transporter-like_ATP-bd"/>
</dbReference>
<dbReference type="InterPro" id="IPR027417">
    <property type="entry name" value="P-loop_NTPase"/>
</dbReference>
<dbReference type="GO" id="GO:0016020">
    <property type="term" value="C:membrane"/>
    <property type="evidence" value="ECO:0007669"/>
    <property type="project" value="InterPro"/>
</dbReference>
<dbReference type="Pfam" id="PF00005">
    <property type="entry name" value="ABC_tran"/>
    <property type="match status" value="1"/>
</dbReference>
<evidence type="ECO:0000313" key="10">
    <source>
        <dbReference type="EMBL" id="KKL19189.1"/>
    </source>
</evidence>
<evidence type="ECO:0000256" key="8">
    <source>
        <dbReference type="ARBA" id="ARBA00023136"/>
    </source>
</evidence>
<dbReference type="AlphaFoldDB" id="A0A0F9BB99"/>
<name>A0A0F9BB99_9ZZZZ</name>
<dbReference type="PANTHER" id="PTHR42781">
    <property type="entry name" value="SPERMIDINE/PUTRESCINE IMPORT ATP-BINDING PROTEIN POTA"/>
    <property type="match status" value="1"/>
</dbReference>
<dbReference type="InterPro" id="IPR017871">
    <property type="entry name" value="ABC_transporter-like_CS"/>
</dbReference>
<dbReference type="InterPro" id="IPR003593">
    <property type="entry name" value="AAA+_ATPase"/>
</dbReference>
<gene>
    <name evidence="10" type="ORF">LCGC14_2467970</name>
</gene>
<feature type="non-terminal residue" evidence="10">
    <location>
        <position position="203"/>
    </location>
</feature>
<evidence type="ECO:0000256" key="2">
    <source>
        <dbReference type="ARBA" id="ARBA00022475"/>
    </source>
</evidence>
<keyword evidence="7" id="KW-0406">Ion transport</keyword>